<keyword evidence="12" id="KW-0328">Glycosyltransferase</keyword>
<evidence type="ECO:0000256" key="16">
    <source>
        <dbReference type="ARBA" id="ARBA00022960"/>
    </source>
</evidence>
<evidence type="ECO:0000256" key="26">
    <source>
        <dbReference type="ARBA" id="ARBA00049902"/>
    </source>
</evidence>
<feature type="domain" description="Glycosyl transferase family 51" evidence="29">
    <location>
        <begin position="54"/>
        <end position="229"/>
    </location>
</feature>
<evidence type="ECO:0000256" key="9">
    <source>
        <dbReference type="ARBA" id="ARBA00022519"/>
    </source>
</evidence>
<sequence>MRIAKLIFSSLLTVSILGFTIAAIFYFQLKSDLPDVNSLKTVELQQPMQIYTADGKLIGEIGEQRRIPVPLNQIPSKLIEAVIATEDSRFYEHHGLDPIGIMRAITIAITKGGASQGASTITQQLAKNFFLTPEKSLIRKAKEAILAIEIENTLSKNEILELYLNKIYLGYRAYGVAAAAKTYFGKPLDQLTLSEIAVIAGLPKAPSTMNPIYSLKRATARRNIVLNRMLEMKYIGPKEYEQALKEPIIAQYHGTQLDFRADYVTEMVRQEMVKRFGEENAYTSGYKVYTTILSTDQEAAQKALRNNLLTYDMRHGYRGGTTLWEPNSDPWNNEKIIDELKKLPDVSPLVPAVVIEKNKAEIKVLLSNGHNYTLPPSSVRWAGKKQPTVGEQIWLRQDDNGKWVLSQIPEANSALVSLNSDNGAIKAIVGGFSFDLSKFNRATQSLVQVGSSIKPFIYAAALEKGLTLSSVLPDAPIIIQKAGQKPWTPKNSPNKFDGPMRLRVGLGLSKNMIAIRAIQMAGIDFTADFLQRFGFKRDQYFASEALALGAASFTPLEMARAYAVFDNGGFLINPYLIEKILDNSGKEIFIASPKIACISCDDIPTIYGETEKLDGFKNIELVNPDYSSSTEELNEQTDLIPELDLKSQILDEDTLDFRAEAKTDNTQTQYAPRIISGELAFLIRSALNTAIYGEPGLNWQGTSWRMAQQIKRQDIGGKTGTTNNAKVAWYAGFGANITTTIYVGFDDNKRDLGRGEAGAQTAMPAWINYMKIALQNIPIRNLPIPPNIVERNIDTSSGLLAKEGGKKEYFIKDTEPKKTYIEERGYYIPAELSSPESENIDTSAPQELF</sequence>
<evidence type="ECO:0000259" key="30">
    <source>
        <dbReference type="Pfam" id="PF17092"/>
    </source>
</evidence>
<keyword evidence="8" id="KW-1003">Cell membrane</keyword>
<evidence type="ECO:0000256" key="2">
    <source>
        <dbReference type="ARBA" id="ARBA00004249"/>
    </source>
</evidence>
<dbReference type="Pfam" id="PF00912">
    <property type="entry name" value="Transgly"/>
    <property type="match status" value="1"/>
</dbReference>
<feature type="domain" description="Penicillin-binding protein OB-like" evidence="30">
    <location>
        <begin position="317"/>
        <end position="411"/>
    </location>
</feature>
<dbReference type="RefSeq" id="WP_021723802.1">
    <property type="nucleotide sequence ID" value="NZ_JBANLW010000049.1"/>
</dbReference>
<keyword evidence="15 31" id="KW-0378">Hydrolase</keyword>
<dbReference type="SUPFAM" id="SSF53955">
    <property type="entry name" value="Lysozyme-like"/>
    <property type="match status" value="1"/>
</dbReference>
<keyword evidence="23" id="KW-0961">Cell wall biogenesis/degradation</keyword>
<comment type="function">
    <text evidence="1">Cell wall formation. Synthesis of cross-linked peptidoglycan from the lipid intermediates. The enzyme has a penicillin-insensitive transglycosylase N-terminal domain (formation of linear glycan strands) and a penicillin-sensitive transpeptidase C-terminal domain (cross-linking of the peptide subunits).</text>
</comment>
<keyword evidence="20" id="KW-0472">Membrane</keyword>
<keyword evidence="11" id="KW-0645">Protease</keyword>
<dbReference type="GO" id="GO:0046677">
    <property type="term" value="P:response to antibiotic"/>
    <property type="evidence" value="ECO:0007669"/>
    <property type="project" value="UniProtKB-KW"/>
</dbReference>
<dbReference type="InterPro" id="IPR050396">
    <property type="entry name" value="Glycosyltr_51/Transpeptidase"/>
</dbReference>
<evidence type="ECO:0000256" key="11">
    <source>
        <dbReference type="ARBA" id="ARBA00022670"/>
    </source>
</evidence>
<keyword evidence="13" id="KW-0808">Transferase</keyword>
<dbReference type="GO" id="GO:0009252">
    <property type="term" value="P:peptidoglycan biosynthetic process"/>
    <property type="evidence" value="ECO:0007669"/>
    <property type="project" value="UniProtKB-UniPathway"/>
</dbReference>
<dbReference type="SUPFAM" id="SSF56601">
    <property type="entry name" value="beta-lactamase/transpeptidase-like"/>
    <property type="match status" value="1"/>
</dbReference>
<evidence type="ECO:0000256" key="21">
    <source>
        <dbReference type="ARBA" id="ARBA00023251"/>
    </source>
</evidence>
<evidence type="ECO:0000256" key="1">
    <source>
        <dbReference type="ARBA" id="ARBA00002624"/>
    </source>
</evidence>
<dbReference type="Gene3D" id="3.40.710.10">
    <property type="entry name" value="DD-peptidase/beta-lactamase superfamily"/>
    <property type="match status" value="3"/>
</dbReference>
<dbReference type="FunFam" id="1.10.3810.10:FF:000003">
    <property type="entry name" value="Penicillin-binding protein 1a"/>
    <property type="match status" value="1"/>
</dbReference>
<dbReference type="GO" id="GO:0006508">
    <property type="term" value="P:proteolysis"/>
    <property type="evidence" value="ECO:0007669"/>
    <property type="project" value="UniProtKB-KW"/>
</dbReference>
<evidence type="ECO:0000256" key="23">
    <source>
        <dbReference type="ARBA" id="ARBA00023316"/>
    </source>
</evidence>
<evidence type="ECO:0000259" key="28">
    <source>
        <dbReference type="Pfam" id="PF00905"/>
    </source>
</evidence>
<comment type="catalytic activity">
    <reaction evidence="26">
        <text>[GlcNAc-(1-&gt;4)-Mur2Ac(oyl-L-Ala-gamma-D-Glu-L-Lys-D-Ala-D-Ala)](n)-di-trans,octa-cis-undecaprenyl diphosphate + beta-D-GlcNAc-(1-&gt;4)-Mur2Ac(oyl-L-Ala-gamma-D-Glu-L-Lys-D-Ala-D-Ala)-di-trans,octa-cis-undecaprenyl diphosphate = [GlcNAc-(1-&gt;4)-Mur2Ac(oyl-L-Ala-gamma-D-Glu-L-Lys-D-Ala-D-Ala)](n+1)-di-trans,octa-cis-undecaprenyl diphosphate + di-trans,octa-cis-undecaprenyl diphosphate + H(+)</text>
        <dbReference type="Rhea" id="RHEA:23708"/>
        <dbReference type="Rhea" id="RHEA-COMP:9602"/>
        <dbReference type="Rhea" id="RHEA-COMP:9603"/>
        <dbReference type="ChEBI" id="CHEBI:15378"/>
        <dbReference type="ChEBI" id="CHEBI:58405"/>
        <dbReference type="ChEBI" id="CHEBI:60033"/>
        <dbReference type="ChEBI" id="CHEBI:78435"/>
        <dbReference type="EC" id="2.4.99.28"/>
    </reaction>
</comment>
<evidence type="ECO:0000256" key="25">
    <source>
        <dbReference type="ARBA" id="ARBA00044770"/>
    </source>
</evidence>
<evidence type="ECO:0000256" key="14">
    <source>
        <dbReference type="ARBA" id="ARBA00022692"/>
    </source>
</evidence>
<dbReference type="Pfam" id="PF00905">
    <property type="entry name" value="Transpeptidase"/>
    <property type="match status" value="1"/>
</dbReference>
<evidence type="ECO:0000256" key="24">
    <source>
        <dbReference type="ARBA" id="ARBA00034000"/>
    </source>
</evidence>
<evidence type="ECO:0000256" key="15">
    <source>
        <dbReference type="ARBA" id="ARBA00022801"/>
    </source>
</evidence>
<evidence type="ECO:0000256" key="7">
    <source>
        <dbReference type="ARBA" id="ARBA00018638"/>
    </source>
</evidence>
<protein>
    <recommendedName>
        <fullName evidence="7">Penicillin-binding protein 1A</fullName>
        <ecNumber evidence="25">2.4.99.28</ecNumber>
        <ecNumber evidence="6">3.4.16.4</ecNumber>
    </recommendedName>
</protein>
<keyword evidence="10" id="KW-0121">Carboxypeptidase</keyword>
<dbReference type="InterPro" id="IPR001264">
    <property type="entry name" value="Glyco_trans_51"/>
</dbReference>
<dbReference type="InterPro" id="IPR036950">
    <property type="entry name" value="PBP_transglycosylase"/>
</dbReference>
<evidence type="ECO:0000256" key="3">
    <source>
        <dbReference type="ARBA" id="ARBA00004752"/>
    </source>
</evidence>
<dbReference type="UniPathway" id="UPA00219"/>
<evidence type="ECO:0000256" key="20">
    <source>
        <dbReference type="ARBA" id="ARBA00023136"/>
    </source>
</evidence>
<comment type="subcellular location">
    <subcellularLocation>
        <location evidence="2">Cell inner membrane</location>
        <topology evidence="2">Single-pass type II membrane protein</topology>
    </subcellularLocation>
</comment>
<dbReference type="GO" id="GO:0009002">
    <property type="term" value="F:serine-type D-Ala-D-Ala carboxypeptidase activity"/>
    <property type="evidence" value="ECO:0007669"/>
    <property type="project" value="UniProtKB-EC"/>
</dbReference>
<evidence type="ECO:0000256" key="12">
    <source>
        <dbReference type="ARBA" id="ARBA00022676"/>
    </source>
</evidence>
<keyword evidence="22" id="KW-0511">Multifunctional enzyme</keyword>
<evidence type="ECO:0000256" key="10">
    <source>
        <dbReference type="ARBA" id="ARBA00022645"/>
    </source>
</evidence>
<reference evidence="31 32" key="1">
    <citation type="submission" date="2018-06" db="EMBL/GenBank/DDBJ databases">
        <authorList>
            <consortium name="Pathogen Informatics"/>
            <person name="Doyle S."/>
        </authorList>
    </citation>
    <scope>NUCLEOTIDE SEQUENCE [LARGE SCALE GENOMIC DNA]</scope>
    <source>
        <strain evidence="31 32">NCTC11296</strain>
    </source>
</reference>
<dbReference type="GO" id="GO:0008360">
    <property type="term" value="P:regulation of cell shape"/>
    <property type="evidence" value="ECO:0007669"/>
    <property type="project" value="UniProtKB-KW"/>
</dbReference>
<keyword evidence="21" id="KW-0046">Antibiotic resistance</keyword>
<keyword evidence="18" id="KW-0573">Peptidoglycan synthesis</keyword>
<dbReference type="Proteomes" id="UP000254465">
    <property type="component" value="Unassembled WGS sequence"/>
</dbReference>
<comment type="similarity">
    <text evidence="4">In the C-terminal section; belongs to the transpeptidase family.</text>
</comment>
<evidence type="ECO:0000256" key="18">
    <source>
        <dbReference type="ARBA" id="ARBA00022984"/>
    </source>
</evidence>
<accession>A0A377IBE8</accession>
<evidence type="ECO:0000256" key="8">
    <source>
        <dbReference type="ARBA" id="ARBA00022475"/>
    </source>
</evidence>
<dbReference type="AlphaFoldDB" id="A0A377IBE8"/>
<dbReference type="Gene3D" id="1.10.3810.10">
    <property type="entry name" value="Biosynthetic peptidoglycan transglycosylase-like"/>
    <property type="match status" value="1"/>
</dbReference>
<dbReference type="NCBIfam" id="TIGR02074">
    <property type="entry name" value="PBP_1a_fam"/>
    <property type="match status" value="1"/>
</dbReference>
<evidence type="ECO:0000256" key="19">
    <source>
        <dbReference type="ARBA" id="ARBA00022989"/>
    </source>
</evidence>
<comment type="pathway">
    <text evidence="27">Glycan biosynthesis.</text>
</comment>
<evidence type="ECO:0000256" key="13">
    <source>
        <dbReference type="ARBA" id="ARBA00022679"/>
    </source>
</evidence>
<comment type="catalytic activity">
    <reaction evidence="24">
        <text>Preferential cleavage: (Ac)2-L-Lys-D-Ala-|-D-Ala. Also transpeptidation of peptidyl-alanyl moieties that are N-acyl substituents of D-alanine.</text>
        <dbReference type="EC" id="3.4.16.4"/>
    </reaction>
</comment>
<keyword evidence="17" id="KW-0735">Signal-anchor</keyword>
<dbReference type="PANTHER" id="PTHR32282">
    <property type="entry name" value="BINDING PROTEIN TRANSPEPTIDASE, PUTATIVE-RELATED"/>
    <property type="match status" value="1"/>
</dbReference>
<dbReference type="InterPro" id="IPR031376">
    <property type="entry name" value="PCB_OB"/>
</dbReference>
<organism evidence="31 32">
    <name type="scientific">Avibacterium paragallinarum</name>
    <name type="common">Haemophilus gallinarum</name>
    <dbReference type="NCBI Taxonomy" id="728"/>
    <lineage>
        <taxon>Bacteria</taxon>
        <taxon>Pseudomonadati</taxon>
        <taxon>Pseudomonadota</taxon>
        <taxon>Gammaproteobacteria</taxon>
        <taxon>Pasteurellales</taxon>
        <taxon>Pasteurellaceae</taxon>
        <taxon>Avibacterium</taxon>
    </lineage>
</organism>
<dbReference type="Pfam" id="PF17092">
    <property type="entry name" value="PCB_OB"/>
    <property type="match status" value="1"/>
</dbReference>
<feature type="domain" description="Penicillin-binding protein transpeptidase" evidence="28">
    <location>
        <begin position="415"/>
        <end position="582"/>
    </location>
</feature>
<dbReference type="GO" id="GO:0008658">
    <property type="term" value="F:penicillin binding"/>
    <property type="evidence" value="ECO:0007669"/>
    <property type="project" value="InterPro"/>
</dbReference>
<proteinExistence type="inferred from homology"/>
<evidence type="ECO:0000256" key="6">
    <source>
        <dbReference type="ARBA" id="ARBA00012448"/>
    </source>
</evidence>
<evidence type="ECO:0000256" key="17">
    <source>
        <dbReference type="ARBA" id="ARBA00022968"/>
    </source>
</evidence>
<dbReference type="GO" id="GO:0008955">
    <property type="term" value="F:peptidoglycan glycosyltransferase activity"/>
    <property type="evidence" value="ECO:0007669"/>
    <property type="project" value="UniProtKB-EC"/>
</dbReference>
<dbReference type="EMBL" id="UGHK01000002">
    <property type="protein sequence ID" value="STO72645.1"/>
    <property type="molecule type" value="Genomic_DNA"/>
</dbReference>
<dbReference type="GO" id="GO:0005886">
    <property type="term" value="C:plasma membrane"/>
    <property type="evidence" value="ECO:0007669"/>
    <property type="project" value="UniProtKB-SubCell"/>
</dbReference>
<evidence type="ECO:0000256" key="5">
    <source>
        <dbReference type="ARBA" id="ARBA00007739"/>
    </source>
</evidence>
<dbReference type="InterPro" id="IPR012338">
    <property type="entry name" value="Beta-lactam/transpept-like"/>
</dbReference>
<evidence type="ECO:0000256" key="4">
    <source>
        <dbReference type="ARBA" id="ARBA00007090"/>
    </source>
</evidence>
<evidence type="ECO:0000256" key="27">
    <source>
        <dbReference type="ARBA" id="ARBA00060592"/>
    </source>
</evidence>
<evidence type="ECO:0000256" key="22">
    <source>
        <dbReference type="ARBA" id="ARBA00023268"/>
    </source>
</evidence>
<dbReference type="InterPro" id="IPR023346">
    <property type="entry name" value="Lysozyme-like_dom_sf"/>
</dbReference>
<dbReference type="EC" id="3.4.16.4" evidence="6"/>
<evidence type="ECO:0000259" key="29">
    <source>
        <dbReference type="Pfam" id="PF00912"/>
    </source>
</evidence>
<dbReference type="GO" id="GO:0071555">
    <property type="term" value="P:cell wall organization"/>
    <property type="evidence" value="ECO:0007669"/>
    <property type="project" value="UniProtKB-KW"/>
</dbReference>
<dbReference type="EC" id="2.4.99.28" evidence="25"/>
<keyword evidence="19" id="KW-1133">Transmembrane helix</keyword>
<dbReference type="PANTHER" id="PTHR32282:SF27">
    <property type="entry name" value="PENICILLIN-BINDING PROTEIN 1A"/>
    <property type="match status" value="1"/>
</dbReference>
<gene>
    <name evidence="31" type="primary">ponA</name>
    <name evidence="31" type="ORF">NCTC11296_02579</name>
</gene>
<comment type="similarity">
    <text evidence="5">In the N-terminal section; belongs to the glycosyltransferase 51 family.</text>
</comment>
<keyword evidence="16" id="KW-0133">Cell shape</keyword>
<dbReference type="GO" id="GO:0030288">
    <property type="term" value="C:outer membrane-bounded periplasmic space"/>
    <property type="evidence" value="ECO:0007669"/>
    <property type="project" value="TreeGrafter"/>
</dbReference>
<name>A0A377IBE8_AVIPA</name>
<evidence type="ECO:0000313" key="31">
    <source>
        <dbReference type="EMBL" id="STO72645.1"/>
    </source>
</evidence>
<keyword evidence="9" id="KW-0997">Cell inner membrane</keyword>
<keyword evidence="14" id="KW-0812">Transmembrane</keyword>
<comment type="pathway">
    <text evidence="3">Cell wall biogenesis; peptidoglycan biosynthesis.</text>
</comment>
<evidence type="ECO:0000313" key="32">
    <source>
        <dbReference type="Proteomes" id="UP000254465"/>
    </source>
</evidence>
<dbReference type="InterPro" id="IPR001460">
    <property type="entry name" value="PCN-bd_Tpept"/>
</dbReference>